<feature type="transmembrane region" description="Helical" evidence="1">
    <location>
        <begin position="75"/>
        <end position="93"/>
    </location>
</feature>
<dbReference type="AlphaFoldDB" id="A0A9X2XWT6"/>
<reference evidence="2" key="1">
    <citation type="submission" date="2022-09" db="EMBL/GenBank/DDBJ databases">
        <authorList>
            <person name="Yuan C."/>
            <person name="Ke Z."/>
        </authorList>
    </citation>
    <scope>NUCLEOTIDE SEQUENCE</scope>
    <source>
        <strain evidence="2">LB-8</strain>
    </source>
</reference>
<protein>
    <submittedName>
        <fullName evidence="2">Cytochrome d ubiquinol oxidase subunit II</fullName>
    </submittedName>
</protein>
<feature type="transmembrane region" description="Helical" evidence="1">
    <location>
        <begin position="45"/>
        <end position="63"/>
    </location>
</feature>
<comment type="caution">
    <text evidence="2">The sequence shown here is derived from an EMBL/GenBank/DDBJ whole genome shotgun (WGS) entry which is preliminary data.</text>
</comment>
<keyword evidence="3" id="KW-1185">Reference proteome</keyword>
<organism evidence="2 3">
    <name type="scientific">Paraflavisolibacter caeni</name>
    <dbReference type="NCBI Taxonomy" id="2982496"/>
    <lineage>
        <taxon>Bacteria</taxon>
        <taxon>Pseudomonadati</taxon>
        <taxon>Bacteroidota</taxon>
        <taxon>Chitinophagia</taxon>
        <taxon>Chitinophagales</taxon>
        <taxon>Chitinophagaceae</taxon>
        <taxon>Paraflavisolibacter</taxon>
    </lineage>
</organism>
<feature type="transmembrane region" description="Helical" evidence="1">
    <location>
        <begin position="113"/>
        <end position="131"/>
    </location>
</feature>
<reference evidence="2" key="2">
    <citation type="submission" date="2023-04" db="EMBL/GenBank/DDBJ databases">
        <title>Paracnuella aquatica gen. nov., sp. nov., a member of the family Chitinophagaceae isolated from a hot spring.</title>
        <authorList>
            <person name="Wang C."/>
        </authorList>
    </citation>
    <scope>NUCLEOTIDE SEQUENCE</scope>
    <source>
        <strain evidence="2">LB-8</strain>
    </source>
</reference>
<evidence type="ECO:0000256" key="1">
    <source>
        <dbReference type="SAM" id="Phobius"/>
    </source>
</evidence>
<accession>A0A9X2XWT6</accession>
<keyword evidence="1" id="KW-0472">Membrane</keyword>
<gene>
    <name evidence="2" type="ORF">OCK74_15535</name>
</gene>
<evidence type="ECO:0000313" key="2">
    <source>
        <dbReference type="EMBL" id="MCU7550530.1"/>
    </source>
</evidence>
<dbReference type="EMBL" id="JAOTIF010000013">
    <property type="protein sequence ID" value="MCU7550530.1"/>
    <property type="molecule type" value="Genomic_DNA"/>
</dbReference>
<evidence type="ECO:0000313" key="3">
    <source>
        <dbReference type="Proteomes" id="UP001155483"/>
    </source>
</evidence>
<sequence length="142" mass="16411">MKRAPFLLFLIAILSLISGYLLSKASWVGKAGISMFYREYQFLKVWWQGALAVFGVLFLLFLIQGTVQRKAARGRANLIHIICILLALTGLYFTYNDFRHDLSHRLLGERFHLGAYLFWVGWMMVSLFYMAQKKAVKRIAAI</sequence>
<keyword evidence="1" id="KW-1133">Transmembrane helix</keyword>
<dbReference type="RefSeq" id="WP_279297970.1">
    <property type="nucleotide sequence ID" value="NZ_JAOTIF010000013.1"/>
</dbReference>
<proteinExistence type="predicted"/>
<name>A0A9X2XWT6_9BACT</name>
<dbReference type="Proteomes" id="UP001155483">
    <property type="component" value="Unassembled WGS sequence"/>
</dbReference>
<keyword evidence="1" id="KW-0812">Transmembrane</keyword>